<evidence type="ECO:0000259" key="1">
    <source>
        <dbReference type="Pfam" id="PF25199"/>
    </source>
</evidence>
<protein>
    <submittedName>
        <fullName evidence="2">SIR2 family protein</fullName>
    </submittedName>
</protein>
<dbReference type="Proteomes" id="UP001151081">
    <property type="component" value="Unassembled WGS sequence"/>
</dbReference>
<name>A0A9X3XHQ1_9BACT</name>
<gene>
    <name evidence="2" type="ORF">KEG57_48280</name>
</gene>
<proteinExistence type="predicted"/>
<accession>A0A9X3XHQ1</accession>
<evidence type="ECO:0000313" key="3">
    <source>
        <dbReference type="Proteomes" id="UP001151081"/>
    </source>
</evidence>
<organism evidence="2 3">
    <name type="scientific">Polyangium jinanense</name>
    <dbReference type="NCBI Taxonomy" id="2829994"/>
    <lineage>
        <taxon>Bacteria</taxon>
        <taxon>Pseudomonadati</taxon>
        <taxon>Myxococcota</taxon>
        <taxon>Polyangia</taxon>
        <taxon>Polyangiales</taxon>
        <taxon>Polyangiaceae</taxon>
        <taxon>Polyangium</taxon>
    </lineage>
</organism>
<dbReference type="InterPro" id="IPR057574">
    <property type="entry name" value="nSTAND_NTPase5_dom"/>
</dbReference>
<keyword evidence="3" id="KW-1185">Reference proteome</keyword>
<reference evidence="2 3" key="1">
    <citation type="submission" date="2021-04" db="EMBL/GenBank/DDBJ databases">
        <title>Genome analysis of Polyangium sp.</title>
        <authorList>
            <person name="Li Y."/>
            <person name="Wang J."/>
        </authorList>
    </citation>
    <scope>NUCLEOTIDE SEQUENCE [LARGE SCALE GENOMIC DNA]</scope>
    <source>
        <strain evidence="2 3">SDU14</strain>
    </source>
</reference>
<sequence>MTVSNLMAALTDDQLSLFRNAVRNGHYRLLLGAGFSRSSIGPDGKNLPLGGELARELAAAFDLPADYPLASLSDAIPPDALSKFLVAKFLGCKASTTVRTLPSFIWRRIYTYNIDNVLLDAYHDNDRALQKIQCVTHSDPFQDRDEPGSVQVVYLHGYVERPEAGFVFSTRSYAGHVDEHNVWDYIFADEIQEKPFIVMGCALNEFDLEVFLKRRDKSHKIRSRSAPSLFVTPHVDSIVERVCERHGLTIVKATADEFISQLNEVVPDRPTVIDLLRPKTTAALFGSASAERIFFSQWRHVGDAVSQSAGQAPPHILTGCEPNWDHVRRNEILPRTDTANLAAGVLRWASNPARSIIRIVFAPAGSGKSCLLLDVATTLANQKVATFFWDGDARMSVDEAVTILKGANEPVVLMVDRVGDHIDQLVDLIYKLEGSKARVLILGVDRGVRQQFIDGLTKDSFYESSSMATLTLDEALSFVAALRKQGLLGARAGYSDGVLGREITGGDLLSGLVQLSMNVSLASRMNDELLQLSDRGRRIYSVVCLAHTHAHSAREGIVRAAAKCSAKELYDALDGELRALVLPKPDGTLLTRHRVVAEQTYGLLGRRSYDVHVALARALRPYVSREAIKQRQPEARLAGRLLDAEFVEGMLQERAAEFYEEIAPDWQWNSRYWEQRALFTVPTDPDKALRYAEQAVGIENHPLPLTTLAKIQFTVAEMRGYARFEDRRLVLDALESAKEAVVIAKRRHRHEVHPHDVAVRGAITFLKYAKAHSISLSEWPGWATMDFIAMDLRRVHPRGSAEQLRKDWERALNIYRSA</sequence>
<dbReference type="RefSeq" id="WP_272428629.1">
    <property type="nucleotide sequence ID" value="NZ_JAGTJJ010000071.1"/>
</dbReference>
<dbReference type="Pfam" id="PF25199">
    <property type="entry name" value="nSTAND_NTPase5"/>
    <property type="match status" value="1"/>
</dbReference>
<feature type="domain" description="Novel STAND NTPase 5" evidence="1">
    <location>
        <begin position="318"/>
        <end position="447"/>
    </location>
</feature>
<evidence type="ECO:0000313" key="2">
    <source>
        <dbReference type="EMBL" id="MDC3988361.1"/>
    </source>
</evidence>
<dbReference type="Pfam" id="PF13289">
    <property type="entry name" value="SIR2_2"/>
    <property type="match status" value="1"/>
</dbReference>
<dbReference type="AlphaFoldDB" id="A0A9X3XHQ1"/>
<comment type="caution">
    <text evidence="2">The sequence shown here is derived from an EMBL/GenBank/DDBJ whole genome shotgun (WGS) entry which is preliminary data.</text>
</comment>
<dbReference type="EMBL" id="JAGTJJ010000071">
    <property type="protein sequence ID" value="MDC3988361.1"/>
    <property type="molecule type" value="Genomic_DNA"/>
</dbReference>